<keyword evidence="1 5" id="KW-0436">Ligase</keyword>
<dbReference type="RefSeq" id="WP_025436042.1">
    <property type="nucleotide sequence ID" value="NZ_CP007452.1"/>
</dbReference>
<dbReference type="Gene3D" id="2.30.30.100">
    <property type="match status" value="1"/>
</dbReference>
<keyword evidence="4 5" id="KW-0092">Biotin</keyword>
<dbReference type="Pfam" id="PF08279">
    <property type="entry name" value="HTH_11"/>
    <property type="match status" value="1"/>
</dbReference>
<dbReference type="CDD" id="cd00090">
    <property type="entry name" value="HTH_ARSR"/>
    <property type="match status" value="1"/>
</dbReference>
<dbReference type="STRING" id="1286171.EAL2_c17930"/>
<dbReference type="PATRIC" id="fig|1286171.3.peg.1752"/>
<dbReference type="PROSITE" id="PS51733">
    <property type="entry name" value="BPL_LPL_CATALYTIC"/>
    <property type="match status" value="1"/>
</dbReference>
<dbReference type="SUPFAM" id="SSF46785">
    <property type="entry name" value="Winged helix' DNA-binding domain"/>
    <property type="match status" value="1"/>
</dbReference>
<dbReference type="EC" id="6.3.4.15" evidence="5"/>
<proteinExistence type="inferred from homology"/>
<protein>
    <recommendedName>
        <fullName evidence="5">Bifunctional ligase/repressor BirA</fullName>
    </recommendedName>
    <alternativeName>
        <fullName evidence="5">Biotin--[acetyl-CoA-carboxylase] ligase</fullName>
        <ecNumber evidence="5">6.3.4.15</ecNumber>
    </alternativeName>
    <alternativeName>
        <fullName evidence="5">Biotin--protein ligase</fullName>
    </alternativeName>
    <alternativeName>
        <fullName evidence="5">Biotin-[acetyl-CoA carboxylase] synthetase</fullName>
    </alternativeName>
</protein>
<keyword evidence="5" id="KW-0238">DNA-binding</keyword>
<dbReference type="GO" id="GO:0006355">
    <property type="term" value="P:regulation of DNA-templated transcription"/>
    <property type="evidence" value="ECO:0007669"/>
    <property type="project" value="UniProtKB-UniRule"/>
</dbReference>
<evidence type="ECO:0000313" key="7">
    <source>
        <dbReference type="EMBL" id="AHM57085.1"/>
    </source>
</evidence>
<dbReference type="InterPro" id="IPR004408">
    <property type="entry name" value="Biotin_CoA_COase_ligase"/>
</dbReference>
<dbReference type="InterPro" id="IPR045864">
    <property type="entry name" value="aa-tRNA-synth_II/BPL/LPL"/>
</dbReference>
<feature type="binding site" evidence="5">
    <location>
        <position position="183"/>
    </location>
    <ligand>
        <name>biotin</name>
        <dbReference type="ChEBI" id="CHEBI:57586"/>
    </ligand>
</feature>
<dbReference type="eggNOG" id="COG1654">
    <property type="taxonomic scope" value="Bacteria"/>
</dbReference>
<evidence type="ECO:0000256" key="4">
    <source>
        <dbReference type="ARBA" id="ARBA00023267"/>
    </source>
</evidence>
<keyword evidence="2 5" id="KW-0547">Nucleotide-binding</keyword>
<keyword evidence="5" id="KW-0678">Repressor</keyword>
<organism evidence="7 8">
    <name type="scientific">Peptoclostridium acidaminophilum DSM 3953</name>
    <dbReference type="NCBI Taxonomy" id="1286171"/>
    <lineage>
        <taxon>Bacteria</taxon>
        <taxon>Bacillati</taxon>
        <taxon>Bacillota</taxon>
        <taxon>Clostridia</taxon>
        <taxon>Peptostreptococcales</taxon>
        <taxon>Peptoclostridiaceae</taxon>
        <taxon>Peptoclostridium</taxon>
    </lineage>
</organism>
<dbReference type="InterPro" id="IPR030855">
    <property type="entry name" value="Bifunct_BirA"/>
</dbReference>
<gene>
    <name evidence="5 7" type="primary">birA</name>
    <name evidence="7" type="ORF">EAL2_c17930</name>
</gene>
<dbReference type="GO" id="GO:0005524">
    <property type="term" value="F:ATP binding"/>
    <property type="evidence" value="ECO:0007669"/>
    <property type="project" value="UniProtKB-UniRule"/>
</dbReference>
<dbReference type="PANTHER" id="PTHR12835:SF5">
    <property type="entry name" value="BIOTIN--PROTEIN LIGASE"/>
    <property type="match status" value="1"/>
</dbReference>
<dbReference type="InterPro" id="IPR011991">
    <property type="entry name" value="ArsR-like_HTH"/>
</dbReference>
<evidence type="ECO:0000259" key="6">
    <source>
        <dbReference type="PROSITE" id="PS51733"/>
    </source>
</evidence>
<dbReference type="GO" id="GO:0009249">
    <property type="term" value="P:protein lipoylation"/>
    <property type="evidence" value="ECO:0007669"/>
    <property type="project" value="UniProtKB-ARBA"/>
</dbReference>
<dbReference type="GO" id="GO:0003677">
    <property type="term" value="F:DNA binding"/>
    <property type="evidence" value="ECO:0007669"/>
    <property type="project" value="UniProtKB-UniRule"/>
</dbReference>
<dbReference type="InterPro" id="IPR004143">
    <property type="entry name" value="BPL_LPL_catalytic"/>
</dbReference>
<feature type="DNA-binding region" description="H-T-H motif" evidence="5">
    <location>
        <begin position="19"/>
        <end position="38"/>
    </location>
</feature>
<dbReference type="Proteomes" id="UP000019591">
    <property type="component" value="Chromosome"/>
</dbReference>
<feature type="binding site" evidence="5">
    <location>
        <begin position="90"/>
        <end position="92"/>
    </location>
    <ligand>
        <name>biotin</name>
        <dbReference type="ChEBI" id="CHEBI:57586"/>
    </ligand>
</feature>
<dbReference type="HAMAP" id="MF_00978">
    <property type="entry name" value="Bifunct_BirA"/>
    <property type="match status" value="1"/>
</dbReference>
<dbReference type="EMBL" id="CP007452">
    <property type="protein sequence ID" value="AHM57085.1"/>
    <property type="molecule type" value="Genomic_DNA"/>
</dbReference>
<dbReference type="InterPro" id="IPR008988">
    <property type="entry name" value="Transcriptional_repressor_C"/>
</dbReference>
<dbReference type="InterPro" id="IPR013196">
    <property type="entry name" value="HTH_11"/>
</dbReference>
<dbReference type="Pfam" id="PF03099">
    <property type="entry name" value="BPL_LplA_LipB"/>
    <property type="match status" value="1"/>
</dbReference>
<dbReference type="PANTHER" id="PTHR12835">
    <property type="entry name" value="BIOTIN PROTEIN LIGASE"/>
    <property type="match status" value="1"/>
</dbReference>
<keyword evidence="5" id="KW-0805">Transcription regulation</keyword>
<dbReference type="KEGG" id="eac:EAL2_c17930"/>
<evidence type="ECO:0000256" key="5">
    <source>
        <dbReference type="HAMAP-Rule" id="MF_00978"/>
    </source>
</evidence>
<dbReference type="SUPFAM" id="SSF55681">
    <property type="entry name" value="Class II aaRS and biotin synthetases"/>
    <property type="match status" value="1"/>
</dbReference>
<evidence type="ECO:0000256" key="3">
    <source>
        <dbReference type="ARBA" id="ARBA00022840"/>
    </source>
</evidence>
<evidence type="ECO:0000256" key="2">
    <source>
        <dbReference type="ARBA" id="ARBA00022741"/>
    </source>
</evidence>
<dbReference type="Gene3D" id="1.10.10.10">
    <property type="entry name" value="Winged helix-like DNA-binding domain superfamily/Winged helix DNA-binding domain"/>
    <property type="match status" value="1"/>
</dbReference>
<dbReference type="SUPFAM" id="SSF50037">
    <property type="entry name" value="C-terminal domain of transcriptional repressors"/>
    <property type="match status" value="1"/>
</dbReference>
<feature type="binding site" evidence="5">
    <location>
        <position position="113"/>
    </location>
    <ligand>
        <name>biotin</name>
        <dbReference type="ChEBI" id="CHEBI:57586"/>
    </ligand>
</feature>
<dbReference type="HOGENOM" id="CLU_051096_0_0_9"/>
<evidence type="ECO:0000256" key="1">
    <source>
        <dbReference type="ARBA" id="ARBA00022598"/>
    </source>
</evidence>
<comment type="similarity">
    <text evidence="5">Belongs to the biotin--protein ligase family.</text>
</comment>
<dbReference type="GO" id="GO:0004077">
    <property type="term" value="F:biotin--[biotin carboxyl-carrier protein] ligase activity"/>
    <property type="evidence" value="ECO:0007669"/>
    <property type="project" value="UniProtKB-UniRule"/>
</dbReference>
<sequence length="320" mass="35456">MKEKILEFLAQSKGSYVSGEHISEELGISRAAVWKHMKALRDEGYTIESSSRRGYMLPLEADVLIPSEIESRLDTEFVGRHIVFLESIDSTNDHAKKIASKALDGTLVLADEQTKGKGRMDRAWSSQKGEGVWMSLVLKPNIAPHRASVITLIAGASVARALERFGADAKIKWPNDILLEGKKLCGILTEMSAQMERIDYIVLGIGINVSTMEFPDELRDIATSLKREGHLLERRDIIIAVLEEFERMYSAYVKTGDASEAIGICREKSSLIGRDIYVISWSGKVPAKALDISGEGDLVVEYEDGSVERVISGEVSVRNR</sequence>
<dbReference type="Gene3D" id="3.30.930.10">
    <property type="entry name" value="Bira Bifunctional Protein, Domain 2"/>
    <property type="match status" value="1"/>
</dbReference>
<comment type="caution">
    <text evidence="5">Lacks conserved residue(s) required for the propagation of feature annotation.</text>
</comment>
<keyword evidence="5" id="KW-0804">Transcription</keyword>
<accession>W8T883</accession>
<dbReference type="GO" id="GO:0016740">
    <property type="term" value="F:transferase activity"/>
    <property type="evidence" value="ECO:0007669"/>
    <property type="project" value="UniProtKB-ARBA"/>
</dbReference>
<dbReference type="InterPro" id="IPR036388">
    <property type="entry name" value="WH-like_DNA-bd_sf"/>
</dbReference>
<keyword evidence="8" id="KW-1185">Reference proteome</keyword>
<comment type="catalytic activity">
    <reaction evidence="5">
        <text>biotin + L-lysyl-[protein] + ATP = N(6)-biotinyl-L-lysyl-[protein] + AMP + diphosphate + H(+)</text>
        <dbReference type="Rhea" id="RHEA:11756"/>
        <dbReference type="Rhea" id="RHEA-COMP:9752"/>
        <dbReference type="Rhea" id="RHEA-COMP:10505"/>
        <dbReference type="ChEBI" id="CHEBI:15378"/>
        <dbReference type="ChEBI" id="CHEBI:29969"/>
        <dbReference type="ChEBI" id="CHEBI:30616"/>
        <dbReference type="ChEBI" id="CHEBI:33019"/>
        <dbReference type="ChEBI" id="CHEBI:57586"/>
        <dbReference type="ChEBI" id="CHEBI:83144"/>
        <dbReference type="ChEBI" id="CHEBI:456215"/>
        <dbReference type="EC" id="6.3.4.15"/>
    </reaction>
</comment>
<feature type="domain" description="BPL/LPL catalytic" evidence="6">
    <location>
        <begin position="67"/>
        <end position="253"/>
    </location>
</feature>
<dbReference type="Pfam" id="PF02237">
    <property type="entry name" value="BPL_C"/>
    <property type="match status" value="1"/>
</dbReference>
<comment type="function">
    <text evidence="5">Acts both as a biotin--[acetyl-CoA-carboxylase] ligase and a repressor.</text>
</comment>
<dbReference type="InterPro" id="IPR003142">
    <property type="entry name" value="BPL_C"/>
</dbReference>
<keyword evidence="3 5" id="KW-0067">ATP-binding</keyword>
<dbReference type="OrthoDB" id="9807064at2"/>
<dbReference type="InterPro" id="IPR036390">
    <property type="entry name" value="WH_DNA-bd_sf"/>
</dbReference>
<dbReference type="AlphaFoldDB" id="W8T883"/>
<dbReference type="NCBIfam" id="TIGR00121">
    <property type="entry name" value="birA_ligase"/>
    <property type="match status" value="1"/>
</dbReference>
<dbReference type="CDD" id="cd16442">
    <property type="entry name" value="BPL"/>
    <property type="match status" value="1"/>
</dbReference>
<name>W8T883_PEPAC</name>
<evidence type="ECO:0000313" key="8">
    <source>
        <dbReference type="Proteomes" id="UP000019591"/>
    </source>
</evidence>
<reference evidence="7 8" key="1">
    <citation type="journal article" date="2014" name="Genome Announc.">
        <title>Complete Genome Sequence of Amino Acid-Utilizing Eubacterium acidaminophilum al-2 (DSM 3953).</title>
        <authorList>
            <person name="Poehlein A."/>
            <person name="Andreesen J.R."/>
            <person name="Daniel R."/>
        </authorList>
    </citation>
    <scope>NUCLEOTIDE SEQUENCE [LARGE SCALE GENOMIC DNA]</scope>
    <source>
        <strain evidence="7 8">DSM 3953</strain>
    </source>
</reference>
<dbReference type="eggNOG" id="COG0340">
    <property type="taxonomic scope" value="Bacteria"/>
</dbReference>
<dbReference type="GO" id="GO:0005737">
    <property type="term" value="C:cytoplasm"/>
    <property type="evidence" value="ECO:0007669"/>
    <property type="project" value="TreeGrafter"/>
</dbReference>